<dbReference type="GO" id="GO:0008757">
    <property type="term" value="F:S-adenosylmethionine-dependent methyltransferase activity"/>
    <property type="evidence" value="ECO:0007669"/>
    <property type="project" value="TreeGrafter"/>
</dbReference>
<evidence type="ECO:0000256" key="3">
    <source>
        <dbReference type="ARBA" id="ARBA00022679"/>
    </source>
</evidence>
<dbReference type="Pfam" id="PF05175">
    <property type="entry name" value="MTS"/>
    <property type="match status" value="1"/>
</dbReference>
<evidence type="ECO:0000256" key="2">
    <source>
        <dbReference type="ARBA" id="ARBA00022603"/>
    </source>
</evidence>
<evidence type="ECO:0000256" key="4">
    <source>
        <dbReference type="ARBA" id="ARBA00022691"/>
    </source>
</evidence>
<reference evidence="7" key="1">
    <citation type="submission" date="2015-07" db="EMBL/GenBank/DDBJ databases">
        <title>Draft genome sequence of Streptomyces sp. CMAA 1322, a bacterium isolated from Caatinga biome, from dry forest semiarid of Brazil.</title>
        <authorList>
            <person name="Santos S.N."/>
            <person name="Gacesa R."/>
            <person name="Taketani R.G."/>
            <person name="Long P.F."/>
            <person name="Melo I.S."/>
        </authorList>
    </citation>
    <scope>NUCLEOTIDE SEQUENCE [LARGE SCALE GENOMIC DNA]</scope>
    <source>
        <strain evidence="7">CMAA 1322</strain>
    </source>
</reference>
<dbReference type="InterPro" id="IPR029063">
    <property type="entry name" value="SAM-dependent_MTases_sf"/>
</dbReference>
<dbReference type="STRING" id="1678637.AC230_05810"/>
<dbReference type="InterPro" id="IPR004557">
    <property type="entry name" value="PrmC-related"/>
</dbReference>
<evidence type="ECO:0000313" key="7">
    <source>
        <dbReference type="Proteomes" id="UP000037288"/>
    </source>
</evidence>
<dbReference type="PATRIC" id="fig|1678637.3.peg.1258"/>
<dbReference type="GO" id="GO:0035657">
    <property type="term" value="C:eRF1 methyltransferase complex"/>
    <property type="evidence" value="ECO:0007669"/>
    <property type="project" value="TreeGrafter"/>
</dbReference>
<keyword evidence="3 6" id="KW-0808">Transferase</keyword>
<keyword evidence="2 6" id="KW-0489">Methyltransferase</keyword>
<dbReference type="AlphaFoldDB" id="A0A0K9XL45"/>
<sequence length="217" mass="22709">MWLLTPPGVYAPNADTRLLAAALRRERLPPSARVLDLGTGSGVLAVAAARHGAGHVTAVDVSARAVLTARCNGLLAGHRIRVLRGDLLAPVAGERFDLVLANPPYVPAPSARNPPRGSARTHDAGEDGRLLLDRLCAGVAAVLAPSGVLLLVHSGLSGTDDTLKLLADAGLRADVTHRAHVPLGPVTRSRAGWLRARGLLEPGRETEELVVIRAQRV</sequence>
<dbReference type="RefSeq" id="WP_049714796.1">
    <property type="nucleotide sequence ID" value="NZ_LFXA01000002.1"/>
</dbReference>
<evidence type="ECO:0000256" key="1">
    <source>
        <dbReference type="ARBA" id="ARBA00006149"/>
    </source>
</evidence>
<comment type="caution">
    <text evidence="6">The sequence shown here is derived from an EMBL/GenBank/DDBJ whole genome shotgun (WGS) entry which is preliminary data.</text>
</comment>
<dbReference type="GO" id="GO:0008170">
    <property type="term" value="F:N-methyltransferase activity"/>
    <property type="evidence" value="ECO:0007669"/>
    <property type="project" value="UniProtKB-ARBA"/>
</dbReference>
<name>A0A0K9XL45_9ACTN</name>
<dbReference type="PANTHER" id="PTHR45875">
    <property type="entry name" value="METHYLTRANSFERASE N6AMT1"/>
    <property type="match status" value="1"/>
</dbReference>
<dbReference type="Proteomes" id="UP000037288">
    <property type="component" value="Unassembled WGS sequence"/>
</dbReference>
<dbReference type="GO" id="GO:0008276">
    <property type="term" value="F:protein methyltransferase activity"/>
    <property type="evidence" value="ECO:0007669"/>
    <property type="project" value="TreeGrafter"/>
</dbReference>
<dbReference type="GO" id="GO:0032259">
    <property type="term" value="P:methylation"/>
    <property type="evidence" value="ECO:0007669"/>
    <property type="project" value="UniProtKB-KW"/>
</dbReference>
<dbReference type="InterPro" id="IPR002052">
    <property type="entry name" value="DNA_methylase_N6_adenine_CS"/>
</dbReference>
<comment type="similarity">
    <text evidence="1">Belongs to the eukaryotic/archaeal PrmC-related family.</text>
</comment>
<dbReference type="GO" id="GO:0003676">
    <property type="term" value="F:nucleic acid binding"/>
    <property type="evidence" value="ECO:0007669"/>
    <property type="project" value="InterPro"/>
</dbReference>
<proteinExistence type="inferred from homology"/>
<dbReference type="EMBL" id="LFXA01000002">
    <property type="protein sequence ID" value="KNB54055.1"/>
    <property type="molecule type" value="Genomic_DNA"/>
</dbReference>
<dbReference type="OrthoDB" id="8746524at2"/>
<accession>A0A0K9XL45</accession>
<dbReference type="PANTHER" id="PTHR45875:SF1">
    <property type="entry name" value="METHYLTRANSFERASE N6AMT1"/>
    <property type="match status" value="1"/>
</dbReference>
<dbReference type="InterPro" id="IPR052190">
    <property type="entry name" value="Euk-Arch_PrmC-MTase"/>
</dbReference>
<keyword evidence="7" id="KW-1185">Reference proteome</keyword>
<evidence type="ECO:0000259" key="5">
    <source>
        <dbReference type="Pfam" id="PF05175"/>
    </source>
</evidence>
<organism evidence="6 7">
    <name type="scientific">Streptomyces caatingaensis</name>
    <dbReference type="NCBI Taxonomy" id="1678637"/>
    <lineage>
        <taxon>Bacteria</taxon>
        <taxon>Bacillati</taxon>
        <taxon>Actinomycetota</taxon>
        <taxon>Actinomycetes</taxon>
        <taxon>Kitasatosporales</taxon>
        <taxon>Streptomycetaceae</taxon>
        <taxon>Streptomyces</taxon>
    </lineage>
</organism>
<keyword evidence="4" id="KW-0949">S-adenosyl-L-methionine</keyword>
<dbReference type="SUPFAM" id="SSF53335">
    <property type="entry name" value="S-adenosyl-L-methionine-dependent methyltransferases"/>
    <property type="match status" value="1"/>
</dbReference>
<dbReference type="PROSITE" id="PS00092">
    <property type="entry name" value="N6_MTASE"/>
    <property type="match status" value="1"/>
</dbReference>
<gene>
    <name evidence="6" type="ORF">AC230_05810</name>
</gene>
<dbReference type="NCBIfam" id="TIGR00537">
    <property type="entry name" value="hemK_rel_arch"/>
    <property type="match status" value="1"/>
</dbReference>
<evidence type="ECO:0000313" key="6">
    <source>
        <dbReference type="EMBL" id="KNB54055.1"/>
    </source>
</evidence>
<dbReference type="CDD" id="cd02440">
    <property type="entry name" value="AdoMet_MTases"/>
    <property type="match status" value="1"/>
</dbReference>
<dbReference type="InterPro" id="IPR007848">
    <property type="entry name" value="Small_mtfrase_dom"/>
</dbReference>
<feature type="domain" description="Methyltransferase small" evidence="5">
    <location>
        <begin position="2"/>
        <end position="106"/>
    </location>
</feature>
<protein>
    <submittedName>
        <fullName evidence="6">Methyltransferase</fullName>
    </submittedName>
</protein>
<dbReference type="Gene3D" id="3.40.50.150">
    <property type="entry name" value="Vaccinia Virus protein VP39"/>
    <property type="match status" value="1"/>
</dbReference>